<dbReference type="Proteomes" id="UP000076587">
    <property type="component" value="Unassembled WGS sequence"/>
</dbReference>
<evidence type="ECO:0000313" key="9">
    <source>
        <dbReference type="EMBL" id="KZN46530.1"/>
    </source>
</evidence>
<dbReference type="PANTHER" id="PTHR30269:SF32">
    <property type="entry name" value="MEMBRANE TRANSPORTER PROTEIN-RELATED"/>
    <property type="match status" value="1"/>
</dbReference>
<comment type="similarity">
    <text evidence="2 8">Belongs to the 4-toluene sulfonate uptake permease (TSUP) (TC 2.A.102) family.</text>
</comment>
<evidence type="ECO:0000256" key="7">
    <source>
        <dbReference type="ARBA" id="ARBA00023136"/>
    </source>
</evidence>
<keyword evidence="5 8" id="KW-0812">Transmembrane</keyword>
<comment type="subcellular location">
    <subcellularLocation>
        <location evidence="1 8">Cell membrane</location>
        <topology evidence="1 8">Multi-pass membrane protein</topology>
    </subcellularLocation>
</comment>
<evidence type="ECO:0000313" key="10">
    <source>
        <dbReference type="Proteomes" id="UP000076587"/>
    </source>
</evidence>
<feature type="transmembrane region" description="Helical" evidence="8">
    <location>
        <begin position="103"/>
        <end position="120"/>
    </location>
</feature>
<feature type="transmembrane region" description="Helical" evidence="8">
    <location>
        <begin position="32"/>
        <end position="56"/>
    </location>
</feature>
<organism evidence="9 10">
    <name type="scientific">Pseudoalteromonas luteoviolacea NCIMB 1942</name>
    <dbReference type="NCBI Taxonomy" id="1365253"/>
    <lineage>
        <taxon>Bacteria</taxon>
        <taxon>Pseudomonadati</taxon>
        <taxon>Pseudomonadota</taxon>
        <taxon>Gammaproteobacteria</taxon>
        <taxon>Alteromonadales</taxon>
        <taxon>Pseudoalteromonadaceae</taxon>
        <taxon>Pseudoalteromonas</taxon>
    </lineage>
</organism>
<evidence type="ECO:0000256" key="8">
    <source>
        <dbReference type="RuleBase" id="RU363041"/>
    </source>
</evidence>
<feature type="transmembrane region" description="Helical" evidence="8">
    <location>
        <begin position="76"/>
        <end position="96"/>
    </location>
</feature>
<proteinExistence type="inferred from homology"/>
<feature type="transmembrane region" description="Helical" evidence="8">
    <location>
        <begin position="6"/>
        <end position="25"/>
    </location>
</feature>
<reference evidence="9 10" key="1">
    <citation type="submission" date="2013-07" db="EMBL/GenBank/DDBJ databases">
        <title>Comparative Genomic and Metabolomic Analysis of Twelve Strains of Pseudoalteromonas luteoviolacea.</title>
        <authorList>
            <person name="Vynne N.G."/>
            <person name="Mansson M."/>
            <person name="Gram L."/>
        </authorList>
    </citation>
    <scope>NUCLEOTIDE SEQUENCE [LARGE SCALE GENOMIC DNA]</scope>
    <source>
        <strain evidence="9 10">NCIMB 1942</strain>
    </source>
</reference>
<keyword evidence="7 8" id="KW-0472">Membrane</keyword>
<feature type="transmembrane region" description="Helical" evidence="8">
    <location>
        <begin position="132"/>
        <end position="156"/>
    </location>
</feature>
<dbReference type="PANTHER" id="PTHR30269">
    <property type="entry name" value="TRANSMEMBRANE PROTEIN YFCA"/>
    <property type="match status" value="1"/>
</dbReference>
<comment type="caution">
    <text evidence="9">The sequence shown here is derived from an EMBL/GenBank/DDBJ whole genome shotgun (WGS) entry which is preliminary data.</text>
</comment>
<evidence type="ECO:0000256" key="6">
    <source>
        <dbReference type="ARBA" id="ARBA00022989"/>
    </source>
</evidence>
<keyword evidence="3" id="KW-0813">Transport</keyword>
<evidence type="ECO:0000256" key="4">
    <source>
        <dbReference type="ARBA" id="ARBA00022475"/>
    </source>
</evidence>
<feature type="transmembrane region" description="Helical" evidence="8">
    <location>
        <begin position="198"/>
        <end position="216"/>
    </location>
</feature>
<sequence length="251" mass="26848">MEYTNLTIAIILGVFGFAGLVKGVVGLGLPPIVLGLLTAIIGIHPAMALVALPAFITNIVQAISGQYWRTLWRTQRLFFFFATVSVALGCLLTQFIDQAHMSLLLGVLLICYGSLGILQFKPHISVSWQPRAGMLLGVCNGVFTGLTGSSAVPGVFYLQAIGLPKEKLIQAMGILFTCSSLGLSIGLIWQGILTPSTSALSVVALLPATICMYLGAKLRQRISVVLFQRIFYSALTLLGAYVIFKNSAIIV</sequence>
<evidence type="ECO:0000256" key="1">
    <source>
        <dbReference type="ARBA" id="ARBA00004651"/>
    </source>
</evidence>
<keyword evidence="6 8" id="KW-1133">Transmembrane helix</keyword>
<dbReference type="Pfam" id="PF01925">
    <property type="entry name" value="TauE"/>
    <property type="match status" value="1"/>
</dbReference>
<accession>A0A167BH36</accession>
<evidence type="ECO:0000256" key="5">
    <source>
        <dbReference type="ARBA" id="ARBA00022692"/>
    </source>
</evidence>
<dbReference type="EMBL" id="AUXT01000169">
    <property type="protein sequence ID" value="KZN46530.1"/>
    <property type="molecule type" value="Genomic_DNA"/>
</dbReference>
<dbReference type="InterPro" id="IPR052017">
    <property type="entry name" value="TSUP"/>
</dbReference>
<dbReference type="OrthoDB" id="9800873at2"/>
<dbReference type="InterPro" id="IPR002781">
    <property type="entry name" value="TM_pro_TauE-like"/>
</dbReference>
<protein>
    <recommendedName>
        <fullName evidence="8">Probable membrane transporter protein</fullName>
    </recommendedName>
</protein>
<dbReference type="AlphaFoldDB" id="A0A167BH36"/>
<name>A0A167BH36_9GAMM</name>
<dbReference type="GO" id="GO:0005886">
    <property type="term" value="C:plasma membrane"/>
    <property type="evidence" value="ECO:0007669"/>
    <property type="project" value="UniProtKB-SubCell"/>
</dbReference>
<gene>
    <name evidence="9" type="ORF">N482_12120</name>
</gene>
<evidence type="ECO:0000256" key="3">
    <source>
        <dbReference type="ARBA" id="ARBA00022448"/>
    </source>
</evidence>
<dbReference type="RefSeq" id="WP_063377509.1">
    <property type="nucleotide sequence ID" value="NZ_AUXT01000169.1"/>
</dbReference>
<dbReference type="PATRIC" id="fig|1365253.3.peg.2944"/>
<feature type="transmembrane region" description="Helical" evidence="8">
    <location>
        <begin position="223"/>
        <end position="244"/>
    </location>
</feature>
<feature type="transmembrane region" description="Helical" evidence="8">
    <location>
        <begin position="168"/>
        <end position="192"/>
    </location>
</feature>
<keyword evidence="4 8" id="KW-1003">Cell membrane</keyword>
<evidence type="ECO:0000256" key="2">
    <source>
        <dbReference type="ARBA" id="ARBA00009142"/>
    </source>
</evidence>